<reference evidence="2" key="1">
    <citation type="submission" date="2019-06" db="EMBL/GenBank/DDBJ databases">
        <authorList>
            <person name="Le Quere A."/>
            <person name="Colella S."/>
        </authorList>
    </citation>
    <scope>NUCLEOTIDE SEQUENCE</scope>
    <source>
        <strain evidence="2">EmedicaeMD41</strain>
    </source>
</reference>
<dbReference type="AlphaFoldDB" id="A0A508X9R7"/>
<dbReference type="RefSeq" id="WP_180162337.1">
    <property type="nucleotide sequence ID" value="NZ_CABFNB010000163.1"/>
</dbReference>
<evidence type="ECO:0000313" key="2">
    <source>
        <dbReference type="EMBL" id="VTZ65845.1"/>
    </source>
</evidence>
<gene>
    <name evidence="2" type="ORF">EMEDMD4_910062</name>
</gene>
<dbReference type="InterPro" id="IPR039554">
    <property type="entry name" value="HigA2-like_HTH"/>
</dbReference>
<dbReference type="EMBL" id="CABFNB010000163">
    <property type="protein sequence ID" value="VTZ65845.1"/>
    <property type="molecule type" value="Genomic_DNA"/>
</dbReference>
<organism evidence="2">
    <name type="scientific">Sinorhizobium medicae</name>
    <dbReference type="NCBI Taxonomy" id="110321"/>
    <lineage>
        <taxon>Bacteria</taxon>
        <taxon>Pseudomonadati</taxon>
        <taxon>Pseudomonadota</taxon>
        <taxon>Alphaproteobacteria</taxon>
        <taxon>Hyphomicrobiales</taxon>
        <taxon>Rhizobiaceae</taxon>
        <taxon>Sinorhizobium/Ensifer group</taxon>
        <taxon>Sinorhizobium</taxon>
    </lineage>
</organism>
<dbReference type="PROSITE" id="PS50943">
    <property type="entry name" value="HTH_CROC1"/>
    <property type="match status" value="1"/>
</dbReference>
<dbReference type="InterPro" id="IPR010982">
    <property type="entry name" value="Lambda_DNA-bd_dom_sf"/>
</dbReference>
<dbReference type="GO" id="GO:0003677">
    <property type="term" value="F:DNA binding"/>
    <property type="evidence" value="ECO:0007669"/>
    <property type="project" value="InterPro"/>
</dbReference>
<name>A0A508X9R7_9HYPH</name>
<dbReference type="CDD" id="cd00093">
    <property type="entry name" value="HTH_XRE"/>
    <property type="match status" value="1"/>
</dbReference>
<dbReference type="InterPro" id="IPR001387">
    <property type="entry name" value="Cro/C1-type_HTH"/>
</dbReference>
<dbReference type="SUPFAM" id="SSF47413">
    <property type="entry name" value="lambda repressor-like DNA-binding domains"/>
    <property type="match status" value="1"/>
</dbReference>
<dbReference type="Proteomes" id="UP000507954">
    <property type="component" value="Unassembled WGS sequence"/>
</dbReference>
<protein>
    <submittedName>
        <fullName evidence="2">XRE family transcriptional regulator</fullName>
    </submittedName>
</protein>
<dbReference type="Gene3D" id="1.10.260.40">
    <property type="entry name" value="lambda repressor-like DNA-binding domains"/>
    <property type="match status" value="1"/>
</dbReference>
<sequence length="93" mass="10384">MERQSFSNVWDALENTPPEAASMAMRSNPLIAIEQRVRSWQVTQAEAARRLGITQPRLNDLLRGRITKFSLDTLISLASQAGLTVRLYIAEAA</sequence>
<dbReference type="Pfam" id="PF13744">
    <property type="entry name" value="HTH_37"/>
    <property type="match status" value="1"/>
</dbReference>
<accession>A0A508X9R7</accession>
<proteinExistence type="predicted"/>
<feature type="domain" description="HTH cro/C1-type" evidence="1">
    <location>
        <begin position="43"/>
        <end position="78"/>
    </location>
</feature>
<evidence type="ECO:0000259" key="1">
    <source>
        <dbReference type="PROSITE" id="PS50943"/>
    </source>
</evidence>